<dbReference type="GO" id="GO:0004984">
    <property type="term" value="F:olfactory receptor activity"/>
    <property type="evidence" value="ECO:0007669"/>
    <property type="project" value="InterPro"/>
</dbReference>
<dbReference type="AlphaFoldDB" id="A0A0L0C535"/>
<dbReference type="Pfam" id="PF02949">
    <property type="entry name" value="7tm_6"/>
    <property type="match status" value="1"/>
</dbReference>
<keyword evidence="12" id="KW-1185">Reference proteome</keyword>
<dbReference type="GO" id="GO:0005549">
    <property type="term" value="F:odorant binding"/>
    <property type="evidence" value="ECO:0007669"/>
    <property type="project" value="InterPro"/>
</dbReference>
<keyword evidence="6 10" id="KW-1133">Transmembrane helix</keyword>
<dbReference type="EMBL" id="JRES01000978">
    <property type="protein sequence ID" value="KNC26549.1"/>
    <property type="molecule type" value="Genomic_DNA"/>
</dbReference>
<keyword evidence="3" id="KW-0716">Sensory transduction</keyword>
<proteinExistence type="predicted"/>
<organism evidence="11 12">
    <name type="scientific">Lucilia cuprina</name>
    <name type="common">Green bottle fly</name>
    <name type="synonym">Australian sheep blowfly</name>
    <dbReference type="NCBI Taxonomy" id="7375"/>
    <lineage>
        <taxon>Eukaryota</taxon>
        <taxon>Metazoa</taxon>
        <taxon>Ecdysozoa</taxon>
        <taxon>Arthropoda</taxon>
        <taxon>Hexapoda</taxon>
        <taxon>Insecta</taxon>
        <taxon>Pterygota</taxon>
        <taxon>Neoptera</taxon>
        <taxon>Endopterygota</taxon>
        <taxon>Diptera</taxon>
        <taxon>Brachycera</taxon>
        <taxon>Muscomorpha</taxon>
        <taxon>Oestroidea</taxon>
        <taxon>Calliphoridae</taxon>
        <taxon>Luciliinae</taxon>
        <taxon>Lucilia</taxon>
    </lineage>
</organism>
<keyword evidence="5" id="KW-0552">Olfaction</keyword>
<name>A0A0L0C535_LUCCU</name>
<evidence type="ECO:0000313" key="12">
    <source>
        <dbReference type="Proteomes" id="UP000037069"/>
    </source>
</evidence>
<gene>
    <name evidence="11" type="ORF">FF38_07645</name>
</gene>
<feature type="transmembrane region" description="Helical" evidence="10">
    <location>
        <begin position="196"/>
        <end position="217"/>
    </location>
</feature>
<evidence type="ECO:0000256" key="8">
    <source>
        <dbReference type="ARBA" id="ARBA00023170"/>
    </source>
</evidence>
<dbReference type="GO" id="GO:0005886">
    <property type="term" value="C:plasma membrane"/>
    <property type="evidence" value="ECO:0007669"/>
    <property type="project" value="UniProtKB-SubCell"/>
</dbReference>
<feature type="transmembrane region" description="Helical" evidence="10">
    <location>
        <begin position="172"/>
        <end position="190"/>
    </location>
</feature>
<keyword evidence="2" id="KW-1003">Cell membrane</keyword>
<evidence type="ECO:0000256" key="6">
    <source>
        <dbReference type="ARBA" id="ARBA00022989"/>
    </source>
</evidence>
<evidence type="ECO:0000313" key="11">
    <source>
        <dbReference type="EMBL" id="KNC26549.1"/>
    </source>
</evidence>
<keyword evidence="4 10" id="KW-0812">Transmembrane</keyword>
<dbReference type="Proteomes" id="UP000037069">
    <property type="component" value="Unassembled WGS sequence"/>
</dbReference>
<dbReference type="GO" id="GO:0007165">
    <property type="term" value="P:signal transduction"/>
    <property type="evidence" value="ECO:0007669"/>
    <property type="project" value="UniProtKB-KW"/>
</dbReference>
<comment type="subcellular location">
    <subcellularLocation>
        <location evidence="1">Cell membrane</location>
        <topology evidence="1">Multi-pass membrane protein</topology>
    </subcellularLocation>
</comment>
<feature type="transmembrane region" description="Helical" evidence="10">
    <location>
        <begin position="44"/>
        <end position="63"/>
    </location>
</feature>
<evidence type="ECO:0000256" key="5">
    <source>
        <dbReference type="ARBA" id="ARBA00022725"/>
    </source>
</evidence>
<feature type="transmembrane region" description="Helical" evidence="10">
    <location>
        <begin position="258"/>
        <end position="275"/>
    </location>
</feature>
<dbReference type="InterPro" id="IPR004117">
    <property type="entry name" value="7tm6_olfct_rcpt"/>
</dbReference>
<evidence type="ECO:0000256" key="7">
    <source>
        <dbReference type="ARBA" id="ARBA00023136"/>
    </source>
</evidence>
<feature type="non-terminal residue" evidence="11">
    <location>
        <position position="276"/>
    </location>
</feature>
<dbReference type="PANTHER" id="PTHR21137">
    <property type="entry name" value="ODORANT RECEPTOR"/>
    <property type="match status" value="1"/>
</dbReference>
<evidence type="ECO:0000256" key="3">
    <source>
        <dbReference type="ARBA" id="ARBA00022606"/>
    </source>
</evidence>
<protein>
    <submittedName>
        <fullName evidence="11">Putative odorant receptor 63a</fullName>
    </submittedName>
</protein>
<dbReference type="OMA" id="CEWYNES"/>
<comment type="caution">
    <text evidence="11">The sequence shown here is derived from an EMBL/GenBank/DDBJ whole genome shotgun (WGS) entry which is preliminary data.</text>
</comment>
<reference evidence="11 12" key="1">
    <citation type="journal article" date="2015" name="Nat. Commun.">
        <title>Lucilia cuprina genome unlocks parasitic fly biology to underpin future interventions.</title>
        <authorList>
            <person name="Anstead C.A."/>
            <person name="Korhonen P.K."/>
            <person name="Young N.D."/>
            <person name="Hall R.S."/>
            <person name="Jex A.R."/>
            <person name="Murali S.C."/>
            <person name="Hughes D.S."/>
            <person name="Lee S.F."/>
            <person name="Perry T."/>
            <person name="Stroehlein A.J."/>
            <person name="Ansell B.R."/>
            <person name="Breugelmans B."/>
            <person name="Hofmann A."/>
            <person name="Qu J."/>
            <person name="Dugan S."/>
            <person name="Lee S.L."/>
            <person name="Chao H."/>
            <person name="Dinh H."/>
            <person name="Han Y."/>
            <person name="Doddapaneni H.V."/>
            <person name="Worley K.C."/>
            <person name="Muzny D.M."/>
            <person name="Ioannidis P."/>
            <person name="Waterhouse R.M."/>
            <person name="Zdobnov E.M."/>
            <person name="James P.J."/>
            <person name="Bagnall N.H."/>
            <person name="Kotze A.C."/>
            <person name="Gibbs R.A."/>
            <person name="Richards S."/>
            <person name="Batterham P."/>
            <person name="Gasser R.B."/>
        </authorList>
    </citation>
    <scope>NUCLEOTIDE SEQUENCE [LARGE SCALE GENOMIC DNA]</scope>
    <source>
        <strain evidence="11 12">LS</strain>
        <tissue evidence="11">Full body</tissue>
    </source>
</reference>
<keyword evidence="8 11" id="KW-0675">Receptor</keyword>
<sequence>MLADNEVKDLKKRNYHKIRELIRISLGLGVNLTRSSLFKDSLRIINLILVISSGFSMYGHWCYTTRYFKDLSKIAEGMSFPYYHIQMFMGGCADYIAGMCAVSFDGVFIVLCVHGVGLIQVLNAMIENSTSPEVPKERRVEYLRYCIFQYQRIYDYVLTIDNIYRQISLSQFLLSLLIWGIVLFQMSIGFESNKMTMVRMVLYLSAAGYEIVIFCYNSQRLTSECEKIPLALYNCEWYNESEEFKQLIRMMILRTNRIFNLNISWFTTMSLPTLMA</sequence>
<evidence type="ECO:0000256" key="4">
    <source>
        <dbReference type="ARBA" id="ARBA00022692"/>
    </source>
</evidence>
<accession>A0A0L0C535</accession>
<dbReference type="OrthoDB" id="6617147at2759"/>
<evidence type="ECO:0000256" key="2">
    <source>
        <dbReference type="ARBA" id="ARBA00022475"/>
    </source>
</evidence>
<dbReference type="PANTHER" id="PTHR21137:SF35">
    <property type="entry name" value="ODORANT RECEPTOR 19A-RELATED"/>
    <property type="match status" value="1"/>
</dbReference>
<evidence type="ECO:0000256" key="9">
    <source>
        <dbReference type="ARBA" id="ARBA00023224"/>
    </source>
</evidence>
<keyword evidence="9" id="KW-0807">Transducer</keyword>
<evidence type="ECO:0000256" key="1">
    <source>
        <dbReference type="ARBA" id="ARBA00004651"/>
    </source>
</evidence>
<keyword evidence="7 10" id="KW-0472">Membrane</keyword>
<evidence type="ECO:0000256" key="10">
    <source>
        <dbReference type="SAM" id="Phobius"/>
    </source>
</evidence>